<evidence type="ECO:0000313" key="5">
    <source>
        <dbReference type="Proteomes" id="UP000255316"/>
    </source>
</evidence>
<dbReference type="SUPFAM" id="SSF159941">
    <property type="entry name" value="MM3350-like"/>
    <property type="match status" value="1"/>
</dbReference>
<dbReference type="Gene3D" id="3.10.290.30">
    <property type="entry name" value="MM3350-like"/>
    <property type="match status" value="1"/>
</dbReference>
<dbReference type="InterPro" id="IPR024047">
    <property type="entry name" value="MM3350-like_sf"/>
</dbReference>
<evidence type="ECO:0000313" key="2">
    <source>
        <dbReference type="EMBL" id="KTC92223.1"/>
    </source>
</evidence>
<protein>
    <submittedName>
        <fullName evidence="3">Plasmid pRiA4b ORF-3-like protein</fullName>
    </submittedName>
</protein>
<evidence type="ECO:0000313" key="3">
    <source>
        <dbReference type="EMBL" id="STX33474.1"/>
    </source>
</evidence>
<name>A0A378IN22_9GAMM</name>
<dbReference type="Proteomes" id="UP000054854">
    <property type="component" value="Unassembled WGS sequence"/>
</dbReference>
<proteinExistence type="predicted"/>
<feature type="domain" description="Plasmid pRiA4b Orf3-like" evidence="1">
    <location>
        <begin position="16"/>
        <end position="54"/>
    </location>
</feature>
<dbReference type="EMBL" id="LNXX01000007">
    <property type="protein sequence ID" value="KTC92223.1"/>
    <property type="molecule type" value="Genomic_DNA"/>
</dbReference>
<evidence type="ECO:0000259" key="1">
    <source>
        <dbReference type="Pfam" id="PF07929"/>
    </source>
</evidence>
<reference evidence="2 4" key="1">
    <citation type="submission" date="2015-11" db="EMBL/GenBank/DDBJ databases">
        <title>Genomic analysis of 38 Legionella species identifies large and diverse effector repertoires.</title>
        <authorList>
            <person name="Burstein D."/>
            <person name="Amaro F."/>
            <person name="Zusman T."/>
            <person name="Lifshitz Z."/>
            <person name="Cohen O."/>
            <person name="Gilbert J.A."/>
            <person name="Pupko T."/>
            <person name="Shuman H.A."/>
            <person name="Segal G."/>
        </authorList>
    </citation>
    <scope>NUCLEOTIDE SEQUENCE [LARGE SCALE GENOMIC DNA]</scope>
    <source>
        <strain evidence="2 4">CDC#72-OH-14</strain>
    </source>
</reference>
<dbReference type="EMBL" id="UGNX01000001">
    <property type="protein sequence ID" value="STX33474.1"/>
    <property type="molecule type" value="Genomic_DNA"/>
</dbReference>
<gene>
    <name evidence="2" type="ORF">Lcin_1002</name>
    <name evidence="3" type="ORF">NCTC12438_00045</name>
</gene>
<dbReference type="Pfam" id="PF07929">
    <property type="entry name" value="PRiA4_ORF3"/>
    <property type="match status" value="1"/>
</dbReference>
<dbReference type="InterPro" id="IPR012912">
    <property type="entry name" value="Plasmid_pRiA4b_Orf3-like"/>
</dbReference>
<dbReference type="Proteomes" id="UP000255316">
    <property type="component" value="Unassembled WGS sequence"/>
</dbReference>
<dbReference type="AlphaFoldDB" id="A0A378IN22"/>
<sequence>MEDYGINYDDGLGYSDNAYKVCLDDFVFDVGDKFTYEYNFFEHLMHDIRVENVKAH</sequence>
<organism evidence="3 5">
    <name type="scientific">Legionella cincinnatiensis</name>
    <dbReference type="NCBI Taxonomy" id="28085"/>
    <lineage>
        <taxon>Bacteria</taxon>
        <taxon>Pseudomonadati</taxon>
        <taxon>Pseudomonadota</taxon>
        <taxon>Gammaproteobacteria</taxon>
        <taxon>Legionellales</taxon>
        <taxon>Legionellaceae</taxon>
        <taxon>Legionella</taxon>
    </lineage>
</organism>
<reference evidence="3 5" key="2">
    <citation type="submission" date="2018-06" db="EMBL/GenBank/DDBJ databases">
        <authorList>
            <consortium name="Pathogen Informatics"/>
            <person name="Doyle S."/>
        </authorList>
    </citation>
    <scope>NUCLEOTIDE SEQUENCE [LARGE SCALE GENOMIC DNA]</scope>
    <source>
        <strain evidence="3 5">NCTC12438</strain>
    </source>
</reference>
<evidence type="ECO:0000313" key="4">
    <source>
        <dbReference type="Proteomes" id="UP000054854"/>
    </source>
</evidence>
<keyword evidence="4" id="KW-1185">Reference proteome</keyword>
<dbReference type="RefSeq" id="WP_420795574.1">
    <property type="nucleotide sequence ID" value="NZ_LNXX01000007.1"/>
</dbReference>
<accession>A0A378IN22</accession>